<dbReference type="Gene3D" id="1.10.8.60">
    <property type="match status" value="1"/>
</dbReference>
<dbReference type="PROSITE" id="PS00688">
    <property type="entry name" value="SIGMA54_INTERACT_3"/>
    <property type="match status" value="1"/>
</dbReference>
<dbReference type="SMART" id="SM00382">
    <property type="entry name" value="AAA"/>
    <property type="match status" value="1"/>
</dbReference>
<keyword evidence="1" id="KW-0547">Nucleotide-binding</keyword>
<evidence type="ECO:0000259" key="5">
    <source>
        <dbReference type="PROSITE" id="PS50045"/>
    </source>
</evidence>
<dbReference type="Pfam" id="PF00158">
    <property type="entry name" value="Sigma54_activat"/>
    <property type="match status" value="1"/>
</dbReference>
<dbReference type="PANTHER" id="PTHR32071:SF57">
    <property type="entry name" value="C4-DICARBOXYLATE TRANSPORT TRANSCRIPTIONAL REGULATORY PROTEIN DCTD"/>
    <property type="match status" value="1"/>
</dbReference>
<evidence type="ECO:0000256" key="1">
    <source>
        <dbReference type="ARBA" id="ARBA00022741"/>
    </source>
</evidence>
<dbReference type="Gene3D" id="3.40.50.300">
    <property type="entry name" value="P-loop containing nucleotide triphosphate hydrolases"/>
    <property type="match status" value="1"/>
</dbReference>
<dbReference type="InterPro" id="IPR025944">
    <property type="entry name" value="Sigma_54_int_dom_CS"/>
</dbReference>
<dbReference type="PROSITE" id="PS50045">
    <property type="entry name" value="SIGMA54_INTERACT_4"/>
    <property type="match status" value="1"/>
</dbReference>
<comment type="caution">
    <text evidence="6">The sequence shown here is derived from an EMBL/GenBank/DDBJ whole genome shotgun (WGS) entry which is preliminary data.</text>
</comment>
<dbReference type="GO" id="GO:0005524">
    <property type="term" value="F:ATP binding"/>
    <property type="evidence" value="ECO:0007669"/>
    <property type="project" value="UniProtKB-KW"/>
</dbReference>
<dbReference type="InterPro" id="IPR027417">
    <property type="entry name" value="P-loop_NTPase"/>
</dbReference>
<dbReference type="Pfam" id="PF25601">
    <property type="entry name" value="AAA_lid_14"/>
    <property type="match status" value="1"/>
</dbReference>
<keyword evidence="7" id="KW-1185">Reference proteome</keyword>
<dbReference type="InterPro" id="IPR058031">
    <property type="entry name" value="AAA_lid_NorR"/>
</dbReference>
<evidence type="ECO:0000313" key="6">
    <source>
        <dbReference type="EMBL" id="NME70917.1"/>
    </source>
</evidence>
<dbReference type="InterPro" id="IPR002078">
    <property type="entry name" value="Sigma_54_int"/>
</dbReference>
<dbReference type="CDD" id="cd00009">
    <property type="entry name" value="AAA"/>
    <property type="match status" value="1"/>
</dbReference>
<dbReference type="EMBL" id="JABANE010000079">
    <property type="protein sequence ID" value="NME70917.1"/>
    <property type="molecule type" value="Genomic_DNA"/>
</dbReference>
<evidence type="ECO:0000313" key="7">
    <source>
        <dbReference type="Proteomes" id="UP000576082"/>
    </source>
</evidence>
<gene>
    <name evidence="6" type="ORF">HHU12_23280</name>
</gene>
<evidence type="ECO:0000256" key="2">
    <source>
        <dbReference type="ARBA" id="ARBA00022840"/>
    </source>
</evidence>
<dbReference type="AlphaFoldDB" id="A0A7X9XBN8"/>
<dbReference type="PANTHER" id="PTHR32071">
    <property type="entry name" value="TRANSCRIPTIONAL REGULATORY PROTEIN"/>
    <property type="match status" value="1"/>
</dbReference>
<evidence type="ECO:0000256" key="3">
    <source>
        <dbReference type="ARBA" id="ARBA00023015"/>
    </source>
</evidence>
<dbReference type="Proteomes" id="UP000576082">
    <property type="component" value="Unassembled WGS sequence"/>
</dbReference>
<proteinExistence type="predicted"/>
<accession>A0A7X9XBN8</accession>
<protein>
    <submittedName>
        <fullName evidence="6">Sigma-54-dependent Fis family transcriptional regulator</fullName>
    </submittedName>
</protein>
<evidence type="ECO:0000256" key="4">
    <source>
        <dbReference type="ARBA" id="ARBA00023163"/>
    </source>
</evidence>
<feature type="domain" description="Sigma-54 factor interaction" evidence="5">
    <location>
        <begin position="124"/>
        <end position="354"/>
    </location>
</feature>
<keyword evidence="2" id="KW-0067">ATP-binding</keyword>
<name>A0A7X9XBN8_9BACT</name>
<dbReference type="GO" id="GO:0006355">
    <property type="term" value="P:regulation of DNA-templated transcription"/>
    <property type="evidence" value="ECO:0007669"/>
    <property type="project" value="InterPro"/>
</dbReference>
<keyword evidence="4" id="KW-0804">Transcription</keyword>
<reference evidence="6 7" key="1">
    <citation type="submission" date="2020-04" db="EMBL/GenBank/DDBJ databases">
        <title>Flammeovirga sp. SR4, a novel species isolated from seawater.</title>
        <authorList>
            <person name="Wang X."/>
        </authorList>
    </citation>
    <scope>NUCLEOTIDE SEQUENCE [LARGE SCALE GENOMIC DNA]</scope>
    <source>
        <strain evidence="6 7">ATCC 23126</strain>
    </source>
</reference>
<keyword evidence="3" id="KW-0805">Transcription regulation</keyword>
<dbReference type="FunFam" id="3.40.50.300:FF:000006">
    <property type="entry name" value="DNA-binding transcriptional regulator NtrC"/>
    <property type="match status" value="1"/>
</dbReference>
<organism evidence="6 7">
    <name type="scientific">Flammeovirga aprica JL-4</name>
    <dbReference type="NCBI Taxonomy" id="694437"/>
    <lineage>
        <taxon>Bacteria</taxon>
        <taxon>Pseudomonadati</taxon>
        <taxon>Bacteroidota</taxon>
        <taxon>Cytophagia</taxon>
        <taxon>Cytophagales</taxon>
        <taxon>Flammeovirgaceae</taxon>
        <taxon>Flammeovirga</taxon>
    </lineage>
</organism>
<dbReference type="SUPFAM" id="SSF52540">
    <property type="entry name" value="P-loop containing nucleoside triphosphate hydrolases"/>
    <property type="match status" value="1"/>
</dbReference>
<dbReference type="InterPro" id="IPR003593">
    <property type="entry name" value="AAA+_ATPase"/>
</dbReference>
<dbReference type="RefSeq" id="WP_169659145.1">
    <property type="nucleotide sequence ID" value="NZ_JABANE010000079.1"/>
</dbReference>
<sequence length="431" mass="49361">MNAILLTNNTNLIDSILSFLPSIEVYSNLENHKHLVDVEVLIIDEEYIIDQLEKQLDFINSNCTAAAKYIISTKNCIHNLEYYQKNEIPNYILHDENFNERLKKHFSSITINANKNNFTFSDLIKGKSEVIEKVFRLMKKASNSQITVNITGETGTGKELVARSIHENSQRKNNNMVAVNIASIPKDLIESELFGYEQGAFTGATQRRIGKFEEAKGGTLFLDEIGELPLDLQTKLLRVLQEGELTRLGGNEVIKTDVRLITATHRDLYSEVSNNNFREDLYYRILGLPVHLPPLRDRKEDIVELSDNFLKVVCDENNIQPQKILGKDAMKKLLNYNFPGNIRQLKAIIDLSVVLSSNYVISASDILIEYQKNDLNLLEKELTLEEYNIEIIDHFLKKYSGKVNFVADKLEMSKSKIYKWIAEGKLTKPRT</sequence>